<reference evidence="1" key="1">
    <citation type="submission" date="2020-05" db="EMBL/GenBank/DDBJ databases">
        <authorList>
            <person name="Chiriac C."/>
            <person name="Salcher M."/>
            <person name="Ghai R."/>
            <person name="Kavagutti S V."/>
        </authorList>
    </citation>
    <scope>NUCLEOTIDE SEQUENCE</scope>
</reference>
<dbReference type="EMBL" id="CAEZWQ010000101">
    <property type="protein sequence ID" value="CAB4666804.1"/>
    <property type="molecule type" value="Genomic_DNA"/>
</dbReference>
<gene>
    <name evidence="1" type="ORF">UFOPK2275_00862</name>
</gene>
<dbReference type="AlphaFoldDB" id="A0A6J6M1T6"/>
<organism evidence="1">
    <name type="scientific">freshwater metagenome</name>
    <dbReference type="NCBI Taxonomy" id="449393"/>
    <lineage>
        <taxon>unclassified sequences</taxon>
        <taxon>metagenomes</taxon>
        <taxon>ecological metagenomes</taxon>
    </lineage>
</organism>
<evidence type="ECO:0000313" key="1">
    <source>
        <dbReference type="EMBL" id="CAB4666804.1"/>
    </source>
</evidence>
<proteinExistence type="predicted"/>
<sequence>MLRSLVSPTNVVKDLQLLLTSVFTKAANWSPVAGVGAEPAQLTVTISITRSSTARAGVKPRPTKQKLSATNIDVRFTCNVFLAARLSVTGDTL</sequence>
<name>A0A6J6M1T6_9ZZZZ</name>
<accession>A0A6J6M1T6</accession>
<protein>
    <submittedName>
        <fullName evidence="1">Unannotated protein</fullName>
    </submittedName>
</protein>